<gene>
    <name evidence="2" type="ORF">F8M41_016940</name>
</gene>
<keyword evidence="1" id="KW-0732">Signal</keyword>
<feature type="signal peptide" evidence="1">
    <location>
        <begin position="1"/>
        <end position="22"/>
    </location>
</feature>
<protein>
    <submittedName>
        <fullName evidence="2">Uncharacterized protein</fullName>
    </submittedName>
</protein>
<sequence length="213" mass="24282">MNKRFFTWVLIVSLFFITTSSAYNGNEDFFKYNPLNKRTQPKCPFSAFAQAKFTGKVNGLMTFAQKSCNTTIISGIFANGLVDPKNNCYSIRIRDVNGKLRDITKDLKLKFIKDGTEPFSVEIKGFNLNCDNGILTVDESEKQYYSEKQTYSEKQVHSEKQTYSGKQSYSAHSYSKKHAHSEKQSYVRKRDVTAECCIFQGEKSYVQAPIAGI</sequence>
<evidence type="ECO:0000313" key="2">
    <source>
        <dbReference type="EMBL" id="KAF0517296.1"/>
    </source>
</evidence>
<evidence type="ECO:0000256" key="1">
    <source>
        <dbReference type="SAM" id="SignalP"/>
    </source>
</evidence>
<name>A0A8H4EMJ4_GIGMA</name>
<keyword evidence="3" id="KW-1185">Reference proteome</keyword>
<accession>A0A8H4EMJ4</accession>
<comment type="caution">
    <text evidence="2">The sequence shown here is derived from an EMBL/GenBank/DDBJ whole genome shotgun (WGS) entry which is preliminary data.</text>
</comment>
<proteinExistence type="predicted"/>
<reference evidence="2 3" key="1">
    <citation type="journal article" date="2019" name="Environ. Microbiol.">
        <title>At the nexus of three kingdoms: the genome of the mycorrhizal fungus Gigaspora margarita provides insights into plant, endobacterial and fungal interactions.</title>
        <authorList>
            <person name="Venice F."/>
            <person name="Ghignone S."/>
            <person name="Salvioli di Fossalunga A."/>
            <person name="Amselem J."/>
            <person name="Novero M."/>
            <person name="Xianan X."/>
            <person name="Sedzielewska Toro K."/>
            <person name="Morin E."/>
            <person name="Lipzen A."/>
            <person name="Grigoriev I.V."/>
            <person name="Henrissat B."/>
            <person name="Martin F.M."/>
            <person name="Bonfante P."/>
        </authorList>
    </citation>
    <scope>NUCLEOTIDE SEQUENCE [LARGE SCALE GENOMIC DNA]</scope>
    <source>
        <strain evidence="2 3">BEG34</strain>
    </source>
</reference>
<dbReference type="Proteomes" id="UP000439903">
    <property type="component" value="Unassembled WGS sequence"/>
</dbReference>
<feature type="chain" id="PRO_5034852008" evidence="1">
    <location>
        <begin position="23"/>
        <end position="213"/>
    </location>
</feature>
<dbReference type="OrthoDB" id="2426002at2759"/>
<dbReference type="AlphaFoldDB" id="A0A8H4EMJ4"/>
<dbReference type="EMBL" id="WTPW01000379">
    <property type="protein sequence ID" value="KAF0517296.1"/>
    <property type="molecule type" value="Genomic_DNA"/>
</dbReference>
<organism evidence="2 3">
    <name type="scientific">Gigaspora margarita</name>
    <dbReference type="NCBI Taxonomy" id="4874"/>
    <lineage>
        <taxon>Eukaryota</taxon>
        <taxon>Fungi</taxon>
        <taxon>Fungi incertae sedis</taxon>
        <taxon>Mucoromycota</taxon>
        <taxon>Glomeromycotina</taxon>
        <taxon>Glomeromycetes</taxon>
        <taxon>Diversisporales</taxon>
        <taxon>Gigasporaceae</taxon>
        <taxon>Gigaspora</taxon>
    </lineage>
</organism>
<evidence type="ECO:0000313" key="3">
    <source>
        <dbReference type="Proteomes" id="UP000439903"/>
    </source>
</evidence>